<evidence type="ECO:0000313" key="1">
    <source>
        <dbReference type="EMBL" id="PBK98509.1"/>
    </source>
</evidence>
<organism evidence="1 2">
    <name type="scientific">Armillaria gallica</name>
    <name type="common">Bulbous honey fungus</name>
    <name type="synonym">Armillaria bulbosa</name>
    <dbReference type="NCBI Taxonomy" id="47427"/>
    <lineage>
        <taxon>Eukaryota</taxon>
        <taxon>Fungi</taxon>
        <taxon>Dikarya</taxon>
        <taxon>Basidiomycota</taxon>
        <taxon>Agaricomycotina</taxon>
        <taxon>Agaricomycetes</taxon>
        <taxon>Agaricomycetidae</taxon>
        <taxon>Agaricales</taxon>
        <taxon>Marasmiineae</taxon>
        <taxon>Physalacriaceae</taxon>
        <taxon>Armillaria</taxon>
    </lineage>
</organism>
<reference evidence="2" key="1">
    <citation type="journal article" date="2017" name="Nat. Ecol. Evol.">
        <title>Genome expansion and lineage-specific genetic innovations in the forest pathogenic fungi Armillaria.</title>
        <authorList>
            <person name="Sipos G."/>
            <person name="Prasanna A.N."/>
            <person name="Walter M.C."/>
            <person name="O'Connor E."/>
            <person name="Balint B."/>
            <person name="Krizsan K."/>
            <person name="Kiss B."/>
            <person name="Hess J."/>
            <person name="Varga T."/>
            <person name="Slot J."/>
            <person name="Riley R."/>
            <person name="Boka B."/>
            <person name="Rigling D."/>
            <person name="Barry K."/>
            <person name="Lee J."/>
            <person name="Mihaltcheva S."/>
            <person name="LaButti K."/>
            <person name="Lipzen A."/>
            <person name="Waldron R."/>
            <person name="Moloney N.M."/>
            <person name="Sperisen C."/>
            <person name="Kredics L."/>
            <person name="Vagvoelgyi C."/>
            <person name="Patrignani A."/>
            <person name="Fitzpatrick D."/>
            <person name="Nagy I."/>
            <person name="Doyle S."/>
            <person name="Anderson J.B."/>
            <person name="Grigoriev I.V."/>
            <person name="Gueldener U."/>
            <person name="Muensterkoetter M."/>
            <person name="Nagy L.G."/>
        </authorList>
    </citation>
    <scope>NUCLEOTIDE SEQUENCE [LARGE SCALE GENOMIC DNA]</scope>
    <source>
        <strain evidence="2">Ar21-2</strain>
    </source>
</reference>
<dbReference type="AlphaFoldDB" id="A0A2H3DTE5"/>
<dbReference type="OrthoDB" id="10520980at2759"/>
<gene>
    <name evidence="1" type="ORF">ARMGADRAFT_1026499</name>
</gene>
<accession>A0A2H3DTE5</accession>
<name>A0A2H3DTE5_ARMGA</name>
<evidence type="ECO:0000313" key="2">
    <source>
        <dbReference type="Proteomes" id="UP000217790"/>
    </source>
</evidence>
<proteinExistence type="predicted"/>
<sequence>MIQSHYHLTLRHVLYPRDFTDRTLFLGEVVLLNLSCYSADVYLWSMAPKSEAPVGPQEMKNSTLFSKFPLNNSGCLAATSVPLWWENQKNEIRINSWEDLTDGGTDELKRLGQLVAVNAEKNITLAGMHYPDSRHLTITSLGNISDSRRKPCVDALLMLKIMDALTVALGVDEGTMSVQQAKWNPHKDLRTMLTSSRGLADWRSLVLQAQLWRTRSEEGILLSTSWQRPNFSVEEERLWCDILSFQEQCGQERKANWARIVQHFECVAWELRYQIWEKEEDWAGDTGYLFKLRQLAKAHNYNQAQWQEIEEMLTNMAKNRHSFKRQLAAAFAVSPLVLLRGVEACPPLFESLLIYNIPIGPSLWCALNWLSHGIDGINIRPFLDKIRILAHFGLPQATGWVRGWY</sequence>
<dbReference type="EMBL" id="KZ293648">
    <property type="protein sequence ID" value="PBK98509.1"/>
    <property type="molecule type" value="Genomic_DNA"/>
</dbReference>
<protein>
    <submittedName>
        <fullName evidence="1">Uncharacterized protein</fullName>
    </submittedName>
</protein>
<dbReference type="InParanoid" id="A0A2H3DTE5"/>
<keyword evidence="2" id="KW-1185">Reference proteome</keyword>
<dbReference type="Proteomes" id="UP000217790">
    <property type="component" value="Unassembled WGS sequence"/>
</dbReference>